<organism evidence="1 2">
    <name type="scientific">Dictyostelium discoideum</name>
    <name type="common">Social amoeba</name>
    <dbReference type="NCBI Taxonomy" id="44689"/>
    <lineage>
        <taxon>Eukaryota</taxon>
        <taxon>Amoebozoa</taxon>
        <taxon>Evosea</taxon>
        <taxon>Eumycetozoa</taxon>
        <taxon>Dictyostelia</taxon>
        <taxon>Dictyosteliales</taxon>
        <taxon>Dictyosteliaceae</taxon>
        <taxon>Dictyostelium</taxon>
    </lineage>
</organism>
<dbReference type="EMBL" id="AAFI02000111">
    <property type="protein sequence ID" value="EAL63232.1"/>
    <property type="molecule type" value="Genomic_DNA"/>
</dbReference>
<accession>Q54IZ2</accession>
<dbReference type="AlphaFoldDB" id="Q54IZ2"/>
<protein>
    <submittedName>
        <fullName evidence="1">Uncharacterized protein</fullName>
    </submittedName>
</protein>
<comment type="caution">
    <text evidence="1">The sequence shown here is derived from an EMBL/GenBank/DDBJ whole genome shotgun (WGS) entry which is preliminary data.</text>
</comment>
<sequence length="113" mass="13471">MNLDTFYASNYEHFSCYNNFKYLDSMLKNVKDNEIFFRAIVIAVANSRLHILEFLNEKCGDLVKEIKNYKGFNFFLNQEFPRDNVRVSEFLLQLINQADSEKLFGQKSLLYFK</sequence>
<dbReference type="InParanoid" id="Q54IZ2"/>
<gene>
    <name evidence="1" type="ORF">DDB_G0288413</name>
</gene>
<dbReference type="Proteomes" id="UP000002195">
    <property type="component" value="Unassembled WGS sequence"/>
</dbReference>
<dbReference type="HOGENOM" id="CLU_2138204_0_0_1"/>
<dbReference type="PaxDb" id="44689-DDB0187931"/>
<dbReference type="RefSeq" id="XP_636738.1">
    <property type="nucleotide sequence ID" value="XM_631646.1"/>
</dbReference>
<evidence type="ECO:0000313" key="2">
    <source>
        <dbReference type="Proteomes" id="UP000002195"/>
    </source>
</evidence>
<dbReference type="VEuPathDB" id="AmoebaDB:DDB_G0288413"/>
<name>Q54IZ2_DICDI</name>
<keyword evidence="2" id="KW-1185">Reference proteome</keyword>
<evidence type="ECO:0000313" key="1">
    <source>
        <dbReference type="EMBL" id="EAL63232.1"/>
    </source>
</evidence>
<proteinExistence type="predicted"/>
<dbReference type="KEGG" id="ddi:DDB_G0288413"/>
<dbReference type="GeneID" id="8626615"/>
<reference evidence="1 2" key="1">
    <citation type="journal article" date="2005" name="Nature">
        <title>The genome of the social amoeba Dictyostelium discoideum.</title>
        <authorList>
            <consortium name="The Dictyostelium discoideum Sequencing Consortium"/>
            <person name="Eichinger L."/>
            <person name="Pachebat J.A."/>
            <person name="Glockner G."/>
            <person name="Rajandream M.A."/>
            <person name="Sucgang R."/>
            <person name="Berriman M."/>
            <person name="Song J."/>
            <person name="Olsen R."/>
            <person name="Szafranski K."/>
            <person name="Xu Q."/>
            <person name="Tunggal B."/>
            <person name="Kummerfeld S."/>
            <person name="Madera M."/>
            <person name="Konfortov B.A."/>
            <person name="Rivero F."/>
            <person name="Bankier A.T."/>
            <person name="Lehmann R."/>
            <person name="Hamlin N."/>
            <person name="Davies R."/>
            <person name="Gaudet P."/>
            <person name="Fey P."/>
            <person name="Pilcher K."/>
            <person name="Chen G."/>
            <person name="Saunders D."/>
            <person name="Sodergren E."/>
            <person name="Davis P."/>
            <person name="Kerhornou A."/>
            <person name="Nie X."/>
            <person name="Hall N."/>
            <person name="Anjard C."/>
            <person name="Hemphill L."/>
            <person name="Bason N."/>
            <person name="Farbrother P."/>
            <person name="Desany B."/>
            <person name="Just E."/>
            <person name="Morio T."/>
            <person name="Rost R."/>
            <person name="Churcher C."/>
            <person name="Cooper J."/>
            <person name="Haydock S."/>
            <person name="van Driessche N."/>
            <person name="Cronin A."/>
            <person name="Goodhead I."/>
            <person name="Muzny D."/>
            <person name="Mourier T."/>
            <person name="Pain A."/>
            <person name="Lu M."/>
            <person name="Harper D."/>
            <person name="Lindsay R."/>
            <person name="Hauser H."/>
            <person name="James K."/>
            <person name="Quiles M."/>
            <person name="Madan Babu M."/>
            <person name="Saito T."/>
            <person name="Buchrieser C."/>
            <person name="Wardroper A."/>
            <person name="Felder M."/>
            <person name="Thangavelu M."/>
            <person name="Johnson D."/>
            <person name="Knights A."/>
            <person name="Loulseged H."/>
            <person name="Mungall K."/>
            <person name="Oliver K."/>
            <person name="Price C."/>
            <person name="Quail M.A."/>
            <person name="Urushihara H."/>
            <person name="Hernandez J."/>
            <person name="Rabbinowitsch E."/>
            <person name="Steffen D."/>
            <person name="Sanders M."/>
            <person name="Ma J."/>
            <person name="Kohara Y."/>
            <person name="Sharp S."/>
            <person name="Simmonds M."/>
            <person name="Spiegler S."/>
            <person name="Tivey A."/>
            <person name="Sugano S."/>
            <person name="White B."/>
            <person name="Walker D."/>
            <person name="Woodward J."/>
            <person name="Winckler T."/>
            <person name="Tanaka Y."/>
            <person name="Shaulsky G."/>
            <person name="Schleicher M."/>
            <person name="Weinstock G."/>
            <person name="Rosenthal A."/>
            <person name="Cox E.C."/>
            <person name="Chisholm R.L."/>
            <person name="Gibbs R."/>
            <person name="Loomis W.F."/>
            <person name="Platzer M."/>
            <person name="Kay R.R."/>
            <person name="Williams J."/>
            <person name="Dear P.H."/>
            <person name="Noegel A.A."/>
            <person name="Barrell B."/>
            <person name="Kuspa A."/>
        </authorList>
    </citation>
    <scope>NUCLEOTIDE SEQUENCE [LARGE SCALE GENOMIC DNA]</scope>
    <source>
        <strain evidence="1 2">AX4</strain>
    </source>
</reference>